<dbReference type="Proteomes" id="UP001596012">
    <property type="component" value="Unassembled WGS sequence"/>
</dbReference>
<proteinExistence type="predicted"/>
<protein>
    <recommendedName>
        <fullName evidence="4">Transposase</fullName>
    </recommendedName>
</protein>
<evidence type="ECO:0000313" key="2">
    <source>
        <dbReference type="EMBL" id="MFC4466582.1"/>
    </source>
</evidence>
<sequence length="272" mass="29650">MKGPTSESDSHLRQEWLDRVTAHRAVRYDIVYDPARARWYLDVSWSTDTTALPAPEEIQAAGTRLLAVDLNADHLAACVLDPHGNPVGRPATIPLALTGPASTRDGRLRAAITTLMALAAEYGCAGIVIENLGFNDARATGRETMGRGRRGRTFRRTVSGIPTARFRERLRGMAYHRGLVVVAVPGLHLPLGSRPLAAIPPAADHDHGDAAPCRRRGHRTARPGAPDPASARCDRQRPEDRCAESYRPDRTRPQAARDHEPTQDNGHALSGR</sequence>
<feature type="compositionally biased region" description="Basic and acidic residues" evidence="1">
    <location>
        <begin position="232"/>
        <end position="262"/>
    </location>
</feature>
<evidence type="ECO:0000313" key="3">
    <source>
        <dbReference type="Proteomes" id="UP001596012"/>
    </source>
</evidence>
<name>A0ABV8YMT0_9ACTN</name>
<dbReference type="EMBL" id="JBHSFG010000029">
    <property type="protein sequence ID" value="MFC4466582.1"/>
    <property type="molecule type" value="Genomic_DNA"/>
</dbReference>
<evidence type="ECO:0000256" key="1">
    <source>
        <dbReference type="SAM" id="MobiDB-lite"/>
    </source>
</evidence>
<feature type="region of interest" description="Disordered" evidence="1">
    <location>
        <begin position="200"/>
        <end position="272"/>
    </location>
</feature>
<accession>A0ABV8YMT0</accession>
<evidence type="ECO:0008006" key="4">
    <source>
        <dbReference type="Google" id="ProtNLM"/>
    </source>
</evidence>
<organism evidence="2 3">
    <name type="scientific">Streptomyces xiangluensis</name>
    <dbReference type="NCBI Taxonomy" id="2665720"/>
    <lineage>
        <taxon>Bacteria</taxon>
        <taxon>Bacillati</taxon>
        <taxon>Actinomycetota</taxon>
        <taxon>Actinomycetes</taxon>
        <taxon>Kitasatosporales</taxon>
        <taxon>Streptomycetaceae</taxon>
        <taxon>Streptomyces</taxon>
    </lineage>
</organism>
<reference evidence="3" key="1">
    <citation type="journal article" date="2019" name="Int. J. Syst. Evol. Microbiol.">
        <title>The Global Catalogue of Microorganisms (GCM) 10K type strain sequencing project: providing services to taxonomists for standard genome sequencing and annotation.</title>
        <authorList>
            <consortium name="The Broad Institute Genomics Platform"/>
            <consortium name="The Broad Institute Genome Sequencing Center for Infectious Disease"/>
            <person name="Wu L."/>
            <person name="Ma J."/>
        </authorList>
    </citation>
    <scope>NUCLEOTIDE SEQUENCE [LARGE SCALE GENOMIC DNA]</scope>
    <source>
        <strain evidence="3">DT43</strain>
    </source>
</reference>
<keyword evidence="3" id="KW-1185">Reference proteome</keyword>
<comment type="caution">
    <text evidence="2">The sequence shown here is derived from an EMBL/GenBank/DDBJ whole genome shotgun (WGS) entry which is preliminary data.</text>
</comment>
<dbReference type="RefSeq" id="WP_386343172.1">
    <property type="nucleotide sequence ID" value="NZ_JBHSFG010000029.1"/>
</dbReference>
<gene>
    <name evidence="2" type="ORF">ACFPH6_18960</name>
</gene>